<dbReference type="InterPro" id="IPR014729">
    <property type="entry name" value="Rossmann-like_a/b/a_fold"/>
</dbReference>
<dbReference type="EMBL" id="PUBV01000011">
    <property type="protein sequence ID" value="PWB07579.1"/>
    <property type="molecule type" value="Genomic_DNA"/>
</dbReference>
<dbReference type="EC" id="6.3.4.20" evidence="9 11"/>
<name>A0A2V1ISN4_9BACT</name>
<evidence type="ECO:0000256" key="10">
    <source>
        <dbReference type="ARBA" id="ARBA00047890"/>
    </source>
</evidence>
<evidence type="ECO:0000256" key="3">
    <source>
        <dbReference type="ARBA" id="ARBA00022723"/>
    </source>
</evidence>
<evidence type="ECO:0000256" key="2">
    <source>
        <dbReference type="ARBA" id="ARBA00022598"/>
    </source>
</evidence>
<comment type="cofactor">
    <cofactor evidence="11">
        <name>Zn(2+)</name>
        <dbReference type="ChEBI" id="CHEBI:29105"/>
    </cofactor>
    <text evidence="11">Binds 1 zinc ion per subunit.</text>
</comment>
<dbReference type="PANTHER" id="PTHR42914">
    <property type="entry name" value="7-CYANO-7-DEAZAGUANINE SYNTHASE"/>
    <property type="match status" value="1"/>
</dbReference>
<reference evidence="13" key="1">
    <citation type="submission" date="2018-02" db="EMBL/GenBank/DDBJ databases">
        <authorList>
            <person name="Clavel T."/>
            <person name="Strowig T."/>
        </authorList>
    </citation>
    <scope>NUCLEOTIDE SEQUENCE [LARGE SCALE GENOMIC DNA]</scope>
    <source>
        <strain evidence="13">DSM 100764</strain>
    </source>
</reference>
<evidence type="ECO:0000256" key="7">
    <source>
        <dbReference type="ARBA" id="ARBA00022840"/>
    </source>
</evidence>
<organism evidence="12 13">
    <name type="scientific">Paramuribaculum intestinale</name>
    <dbReference type="NCBI Taxonomy" id="2094151"/>
    <lineage>
        <taxon>Bacteria</taxon>
        <taxon>Pseudomonadati</taxon>
        <taxon>Bacteroidota</taxon>
        <taxon>Bacteroidia</taxon>
        <taxon>Bacteroidales</taxon>
        <taxon>Muribaculaceae</taxon>
        <taxon>Paramuribaculum</taxon>
    </lineage>
</organism>
<dbReference type="RefSeq" id="WP_107035954.1">
    <property type="nucleotide sequence ID" value="NZ_CAOMDK010000025.1"/>
</dbReference>
<proteinExistence type="inferred from homology"/>
<dbReference type="SUPFAM" id="SSF52402">
    <property type="entry name" value="Adenine nucleotide alpha hydrolases-like"/>
    <property type="match status" value="1"/>
</dbReference>
<keyword evidence="5 11" id="KW-0671">Queuosine biosynthesis</keyword>
<dbReference type="GO" id="GO:0008270">
    <property type="term" value="F:zinc ion binding"/>
    <property type="evidence" value="ECO:0007669"/>
    <property type="project" value="UniProtKB-UniRule"/>
</dbReference>
<sequence>MEKDTLLIYSGGLDSTTLLWEYAPRIALAVNFSYGANQNEREAECARWQCRKAGIELIEIPLAFMKQYFKSSLLEGPDAVPDGQYAGDNMSSTVVPFRNGIMLSIAAGIAESRGLHHVMMANHSGDHEVYPDCRPQFVEAINAAISAGTYAGITLTAPYTGLTKNEIALRGMRLGVDYDHTYSCYRGTPQHCGSCATCRERQQALRYAREALED</sequence>
<dbReference type="Pfam" id="PF06508">
    <property type="entry name" value="QueC"/>
    <property type="match status" value="1"/>
</dbReference>
<keyword evidence="4 11" id="KW-0547">Nucleotide-binding</keyword>
<dbReference type="GeneID" id="93425727"/>
<dbReference type="GO" id="GO:0005524">
    <property type="term" value="F:ATP binding"/>
    <property type="evidence" value="ECO:0007669"/>
    <property type="project" value="UniProtKB-UniRule"/>
</dbReference>
<dbReference type="PIRSF" id="PIRSF006293">
    <property type="entry name" value="ExsB"/>
    <property type="match status" value="1"/>
</dbReference>
<evidence type="ECO:0000256" key="8">
    <source>
        <dbReference type="ARBA" id="ARBA00037993"/>
    </source>
</evidence>
<gene>
    <name evidence="11 12" type="primary">queC</name>
    <name evidence="12" type="ORF">C5O25_06615</name>
</gene>
<evidence type="ECO:0000256" key="11">
    <source>
        <dbReference type="HAMAP-Rule" id="MF_01633"/>
    </source>
</evidence>
<keyword evidence="2 11" id="KW-0436">Ligase</keyword>
<accession>A0A2V1ISN4</accession>
<dbReference type="GO" id="GO:0016879">
    <property type="term" value="F:ligase activity, forming carbon-nitrogen bonds"/>
    <property type="evidence" value="ECO:0007669"/>
    <property type="project" value="UniProtKB-UniRule"/>
</dbReference>
<keyword evidence="3 11" id="KW-0479">Metal-binding</keyword>
<dbReference type="Proteomes" id="UP000244925">
    <property type="component" value="Unassembled WGS sequence"/>
</dbReference>
<feature type="binding site" evidence="11">
    <location>
        <position position="192"/>
    </location>
    <ligand>
        <name>Zn(2+)</name>
        <dbReference type="ChEBI" id="CHEBI:29105"/>
    </ligand>
</feature>
<dbReference type="AlphaFoldDB" id="A0A2V1ISN4"/>
<dbReference type="NCBIfam" id="TIGR00364">
    <property type="entry name" value="7-cyano-7-deazaguanine synthase QueC"/>
    <property type="match status" value="1"/>
</dbReference>
<evidence type="ECO:0000256" key="5">
    <source>
        <dbReference type="ARBA" id="ARBA00022785"/>
    </source>
</evidence>
<feature type="binding site" evidence="11">
    <location>
        <position position="184"/>
    </location>
    <ligand>
        <name>Zn(2+)</name>
        <dbReference type="ChEBI" id="CHEBI:29105"/>
    </ligand>
</feature>
<feature type="binding site" evidence="11">
    <location>
        <position position="198"/>
    </location>
    <ligand>
        <name>Zn(2+)</name>
        <dbReference type="ChEBI" id="CHEBI:29105"/>
    </ligand>
</feature>
<keyword evidence="6 11" id="KW-0862">Zinc</keyword>
<evidence type="ECO:0000256" key="9">
    <source>
        <dbReference type="ARBA" id="ARBA00039149"/>
    </source>
</evidence>
<dbReference type="UniPathway" id="UPA00391"/>
<dbReference type="GO" id="GO:0008616">
    <property type="term" value="P:tRNA queuosine(34) biosynthetic process"/>
    <property type="evidence" value="ECO:0007669"/>
    <property type="project" value="UniProtKB-UniRule"/>
</dbReference>
<evidence type="ECO:0000313" key="13">
    <source>
        <dbReference type="Proteomes" id="UP000244925"/>
    </source>
</evidence>
<dbReference type="InterPro" id="IPR018317">
    <property type="entry name" value="QueC"/>
</dbReference>
<evidence type="ECO:0000256" key="4">
    <source>
        <dbReference type="ARBA" id="ARBA00022741"/>
    </source>
</evidence>
<keyword evidence="13" id="KW-1185">Reference proteome</keyword>
<comment type="pathway">
    <text evidence="1 11">Purine metabolism; 7-cyano-7-deazaguanine biosynthesis.</text>
</comment>
<evidence type="ECO:0000313" key="12">
    <source>
        <dbReference type="EMBL" id="PWB07579.1"/>
    </source>
</evidence>
<protein>
    <recommendedName>
        <fullName evidence="9 11">7-cyano-7-deazaguanine synthase</fullName>
        <ecNumber evidence="9 11">6.3.4.20</ecNumber>
    </recommendedName>
    <alternativeName>
        <fullName evidence="11">7-cyano-7-carbaguanine synthase</fullName>
    </alternativeName>
    <alternativeName>
        <fullName evidence="11">PreQ(0) synthase</fullName>
    </alternativeName>
    <alternativeName>
        <fullName evidence="11">Queuosine biosynthesis protein QueC</fullName>
    </alternativeName>
</protein>
<dbReference type="Gene3D" id="3.40.50.620">
    <property type="entry name" value="HUPs"/>
    <property type="match status" value="1"/>
</dbReference>
<comment type="caution">
    <text evidence="12">The sequence shown here is derived from an EMBL/GenBank/DDBJ whole genome shotgun (WGS) entry which is preliminary data.</text>
</comment>
<dbReference type="HAMAP" id="MF_01633">
    <property type="entry name" value="QueC"/>
    <property type="match status" value="1"/>
</dbReference>
<comment type="catalytic activity">
    <reaction evidence="10 11">
        <text>7-carboxy-7-carbaguanine + NH4(+) + 2 ATP = 7-cyano-7-carbaguanine + 2 AMP + 2 diphosphate + 2 H(+)</text>
        <dbReference type="Rhea" id="RHEA:27982"/>
        <dbReference type="ChEBI" id="CHEBI:15378"/>
        <dbReference type="ChEBI" id="CHEBI:28938"/>
        <dbReference type="ChEBI" id="CHEBI:30616"/>
        <dbReference type="ChEBI" id="CHEBI:33019"/>
        <dbReference type="ChEBI" id="CHEBI:45075"/>
        <dbReference type="ChEBI" id="CHEBI:61036"/>
        <dbReference type="ChEBI" id="CHEBI:456215"/>
        <dbReference type="EC" id="6.3.4.20"/>
    </reaction>
</comment>
<comment type="function">
    <text evidence="11">Catalyzes the ATP-dependent conversion of 7-carboxy-7-deazaguanine (CDG) to 7-cyano-7-deazaguanine (preQ(0)).</text>
</comment>
<dbReference type="PANTHER" id="PTHR42914:SF1">
    <property type="entry name" value="7-CYANO-7-DEAZAGUANINE SYNTHASE"/>
    <property type="match status" value="1"/>
</dbReference>
<evidence type="ECO:0000256" key="6">
    <source>
        <dbReference type="ARBA" id="ARBA00022833"/>
    </source>
</evidence>
<comment type="similarity">
    <text evidence="8 11">Belongs to the QueC family.</text>
</comment>
<dbReference type="CDD" id="cd01995">
    <property type="entry name" value="QueC-like"/>
    <property type="match status" value="1"/>
</dbReference>
<keyword evidence="7 11" id="KW-0067">ATP-binding</keyword>
<evidence type="ECO:0000256" key="1">
    <source>
        <dbReference type="ARBA" id="ARBA00005061"/>
    </source>
</evidence>
<feature type="binding site" evidence="11">
    <location>
        <position position="195"/>
    </location>
    <ligand>
        <name>Zn(2+)</name>
        <dbReference type="ChEBI" id="CHEBI:29105"/>
    </ligand>
</feature>
<feature type="binding site" evidence="11">
    <location>
        <begin position="9"/>
        <end position="19"/>
    </location>
    <ligand>
        <name>ATP</name>
        <dbReference type="ChEBI" id="CHEBI:30616"/>
    </ligand>
</feature>